<dbReference type="GO" id="GO:0004803">
    <property type="term" value="F:transposase activity"/>
    <property type="evidence" value="ECO:0007669"/>
    <property type="project" value="InterPro"/>
</dbReference>
<dbReference type="Proteomes" id="UP000391834">
    <property type="component" value="Unassembled WGS sequence"/>
</dbReference>
<dbReference type="PANTHER" id="PTHR36966">
    <property type="entry name" value="REP-ASSOCIATED TYROSINE TRANSPOSASE"/>
    <property type="match status" value="1"/>
</dbReference>
<dbReference type="PANTHER" id="PTHR36966:SF1">
    <property type="entry name" value="REP-ASSOCIATED TYROSINE TRANSPOSASE"/>
    <property type="match status" value="1"/>
</dbReference>
<evidence type="ECO:0000313" key="3">
    <source>
        <dbReference type="EMBL" id="GET35027.1"/>
    </source>
</evidence>
<dbReference type="InterPro" id="IPR036515">
    <property type="entry name" value="Transposase_17_sf"/>
</dbReference>
<dbReference type="SUPFAM" id="SSF143422">
    <property type="entry name" value="Transposase IS200-like"/>
    <property type="match status" value="1"/>
</dbReference>
<proteinExistence type="predicted"/>
<protein>
    <recommendedName>
        <fullName evidence="2">Transposase IS200-like domain-containing protein</fullName>
    </recommendedName>
</protein>
<reference evidence="3 4" key="1">
    <citation type="submission" date="2019-10" db="EMBL/GenBank/DDBJ databases">
        <title>Prolixibacter strains distinguished by the presence of nitrate reductase genes were adept at nitrate-dependent anaerobic corrosion of metallic iron and carbon steel.</title>
        <authorList>
            <person name="Iino T."/>
            <person name="Shono N."/>
            <person name="Ito K."/>
            <person name="Nakamura R."/>
            <person name="Sueoka K."/>
            <person name="Harayama S."/>
            <person name="Ohkuma M."/>
        </authorList>
    </citation>
    <scope>NUCLEOTIDE SEQUENCE [LARGE SCALE GENOMIC DNA]</scope>
    <source>
        <strain evidence="3 4">JCM 13498</strain>
    </source>
</reference>
<dbReference type="InterPro" id="IPR002686">
    <property type="entry name" value="Transposase_17"/>
</dbReference>
<sequence>MSDHYRQQYRIPSARANWWDYRNEAAYFITICTAGKTHYFGTVRNRNMYLSKLGEIAKHEWLRTPMMRRDMHITLDEYIIMPNHFHAIIVIGENSFNSLLKQQQGDRRDAMPCVSRNERHNKRDAKHCVSTTFQSASAQNDEGGANRFGPQQKNLPSIIRGFKSSVTRRARQTQPDFAWQPRYYDHIIRDNNDWMRIREYIQNNPAQWGQTDDDDHNETPPRV</sequence>
<name>A0A5M4B5N0_9BACT</name>
<evidence type="ECO:0000313" key="4">
    <source>
        <dbReference type="Proteomes" id="UP000391834"/>
    </source>
</evidence>
<dbReference type="GO" id="GO:0043565">
    <property type="term" value="F:sequence-specific DNA binding"/>
    <property type="evidence" value="ECO:0007669"/>
    <property type="project" value="TreeGrafter"/>
</dbReference>
<dbReference type="Gene3D" id="3.30.70.1290">
    <property type="entry name" value="Transposase IS200-like"/>
    <property type="match status" value="1"/>
</dbReference>
<comment type="caution">
    <text evidence="3">The sequence shown here is derived from an EMBL/GenBank/DDBJ whole genome shotgun (WGS) entry which is preliminary data.</text>
</comment>
<dbReference type="OrthoDB" id="9794403at2"/>
<dbReference type="InterPro" id="IPR052715">
    <property type="entry name" value="RAYT_transposase"/>
</dbReference>
<accession>A0A5M4B5N0</accession>
<dbReference type="RefSeq" id="WP_025865940.1">
    <property type="nucleotide sequence ID" value="NZ_BLAX01000001.1"/>
</dbReference>
<feature type="region of interest" description="Disordered" evidence="1">
    <location>
        <begin position="134"/>
        <end position="153"/>
    </location>
</feature>
<evidence type="ECO:0000259" key="2">
    <source>
        <dbReference type="SMART" id="SM01321"/>
    </source>
</evidence>
<gene>
    <name evidence="3" type="ORF">PbJCM13498_38900</name>
</gene>
<dbReference type="GO" id="GO:0006313">
    <property type="term" value="P:DNA transposition"/>
    <property type="evidence" value="ECO:0007669"/>
    <property type="project" value="InterPro"/>
</dbReference>
<dbReference type="EMBL" id="BLAX01000001">
    <property type="protein sequence ID" value="GET35027.1"/>
    <property type="molecule type" value="Genomic_DNA"/>
</dbReference>
<dbReference type="SMART" id="SM01321">
    <property type="entry name" value="Y1_Tnp"/>
    <property type="match status" value="1"/>
</dbReference>
<keyword evidence="4" id="KW-1185">Reference proteome</keyword>
<dbReference type="AlphaFoldDB" id="A0A5M4B5N0"/>
<organism evidence="3 4">
    <name type="scientific">Prolixibacter bellariivorans</name>
    <dbReference type="NCBI Taxonomy" id="314319"/>
    <lineage>
        <taxon>Bacteria</taxon>
        <taxon>Pseudomonadati</taxon>
        <taxon>Bacteroidota</taxon>
        <taxon>Bacteroidia</taxon>
        <taxon>Marinilabiliales</taxon>
        <taxon>Prolixibacteraceae</taxon>
        <taxon>Prolixibacter</taxon>
    </lineage>
</organism>
<feature type="domain" description="Transposase IS200-like" evidence="2">
    <location>
        <begin position="22"/>
        <end position="204"/>
    </location>
</feature>
<evidence type="ECO:0000256" key="1">
    <source>
        <dbReference type="SAM" id="MobiDB-lite"/>
    </source>
</evidence>